<keyword evidence="4" id="KW-0274">FAD</keyword>
<dbReference type="Pfam" id="PF22366">
    <property type="entry name" value="NDH2_C"/>
    <property type="match status" value="1"/>
</dbReference>
<accession>A0A3E0EBG3</accession>
<dbReference type="GO" id="GO:0050136">
    <property type="term" value="F:NADH dehydrogenase (quinone) (non-electrogenic) activity"/>
    <property type="evidence" value="ECO:0007669"/>
    <property type="project" value="UniProtKB-EC"/>
</dbReference>
<keyword evidence="7" id="KW-0520">NAD</keyword>
<organism evidence="13 14">
    <name type="scientific">Algoriphagus antarcticus</name>
    <dbReference type="NCBI Taxonomy" id="238540"/>
    <lineage>
        <taxon>Bacteria</taxon>
        <taxon>Pseudomonadati</taxon>
        <taxon>Bacteroidota</taxon>
        <taxon>Cytophagia</taxon>
        <taxon>Cytophagales</taxon>
        <taxon>Cyclobacteriaceae</taxon>
        <taxon>Algoriphagus</taxon>
    </lineage>
</organism>
<evidence type="ECO:0000256" key="5">
    <source>
        <dbReference type="ARBA" id="ARBA00022946"/>
    </source>
</evidence>
<keyword evidence="10" id="KW-0472">Membrane</keyword>
<dbReference type="PANTHER" id="PTHR43706:SF47">
    <property type="entry name" value="EXTERNAL NADH-UBIQUINONE OXIDOREDUCTASE 1, MITOCHONDRIAL-RELATED"/>
    <property type="match status" value="1"/>
</dbReference>
<dbReference type="InterPro" id="IPR054585">
    <property type="entry name" value="NDH2-like_C"/>
</dbReference>
<name>A0A3E0EBG3_9BACT</name>
<evidence type="ECO:0000256" key="4">
    <source>
        <dbReference type="ARBA" id="ARBA00022827"/>
    </source>
</evidence>
<feature type="region of interest" description="Disordered" evidence="9">
    <location>
        <begin position="418"/>
        <end position="445"/>
    </location>
</feature>
<dbReference type="OrthoDB" id="9781621at2"/>
<evidence type="ECO:0000256" key="3">
    <source>
        <dbReference type="ARBA" id="ARBA00022630"/>
    </source>
</evidence>
<evidence type="ECO:0000256" key="6">
    <source>
        <dbReference type="ARBA" id="ARBA00023002"/>
    </source>
</evidence>
<feature type="domain" description="External alternative NADH-ubiquinone oxidoreductase-like C-terminal" evidence="12">
    <location>
        <begin position="349"/>
        <end position="406"/>
    </location>
</feature>
<keyword evidence="6" id="KW-0560">Oxidoreductase</keyword>
<dbReference type="PRINTS" id="PR00368">
    <property type="entry name" value="FADPNR"/>
</dbReference>
<dbReference type="EMBL" id="QUNF01000001">
    <property type="protein sequence ID" value="REG94346.1"/>
    <property type="molecule type" value="Genomic_DNA"/>
</dbReference>
<evidence type="ECO:0000313" key="13">
    <source>
        <dbReference type="EMBL" id="REG94346.1"/>
    </source>
</evidence>
<evidence type="ECO:0000256" key="10">
    <source>
        <dbReference type="SAM" id="Phobius"/>
    </source>
</evidence>
<comment type="caution">
    <text evidence="13">The sequence shown here is derived from an EMBL/GenBank/DDBJ whole genome shotgun (WGS) entry which is preliminary data.</text>
</comment>
<dbReference type="SUPFAM" id="SSF51905">
    <property type="entry name" value="FAD/NAD(P)-binding domain"/>
    <property type="match status" value="2"/>
</dbReference>
<evidence type="ECO:0000313" key="14">
    <source>
        <dbReference type="Proteomes" id="UP000256405"/>
    </source>
</evidence>
<evidence type="ECO:0000256" key="1">
    <source>
        <dbReference type="ARBA" id="ARBA00005272"/>
    </source>
</evidence>
<dbReference type="Proteomes" id="UP000256405">
    <property type="component" value="Unassembled WGS sequence"/>
</dbReference>
<dbReference type="Gene3D" id="3.50.50.100">
    <property type="match status" value="1"/>
</dbReference>
<keyword evidence="10" id="KW-0812">Transmembrane</keyword>
<dbReference type="EC" id="1.6.5.9" evidence="2"/>
<dbReference type="Pfam" id="PF07992">
    <property type="entry name" value="Pyr_redox_2"/>
    <property type="match status" value="1"/>
</dbReference>
<comment type="similarity">
    <text evidence="1">Belongs to the NADH dehydrogenase family.</text>
</comment>
<dbReference type="InterPro" id="IPR045024">
    <property type="entry name" value="NDH-2"/>
</dbReference>
<keyword evidence="5" id="KW-0809">Transit peptide</keyword>
<evidence type="ECO:0000256" key="9">
    <source>
        <dbReference type="SAM" id="MobiDB-lite"/>
    </source>
</evidence>
<dbReference type="PRINTS" id="PR00411">
    <property type="entry name" value="PNDRDTASEI"/>
</dbReference>
<gene>
    <name evidence="13" type="ORF">C8N25_101173</name>
</gene>
<evidence type="ECO:0000259" key="11">
    <source>
        <dbReference type="Pfam" id="PF07992"/>
    </source>
</evidence>
<sequence>MEDKNIVIIGGGFAGINLAMDLAGAEGINVTLVDKNNYNHFTPLLYQLAAGFLDVSSISIPFRTLFKGKKNLHFRMGELEKIIPEERKVVLPAETISYDYLVIATGTKPNYFGMENIQKYALPMKSIDDAVRLRNFLLSETEKYIQSDDEVEKRKMRNIVIAGAGPSGVELAGILSEVRNQILEDIYPELDEDRMNIYLVDAASSVLPPMAEKSQKYARKCLEDMGVHVQLEKMVSDYKEDKVEFKDGSFIETKTLIWAAGVTGFRLDGFPDDCYQKGNRLKVNEYNEVAGTENIYAIGDSCIMTSDPNFQKGHPQLASVAKQQGEAMAKNFMALVKGQKQEPFKYKDKGTMAIIGRNRAVADLTFPEKTITGWTAWVAWITVHLFLLLSYRNQVRTMWNWANSFFSDGHSQGILVGQLPKRSSPEDKMNENDFPLIKSEKNETI</sequence>
<keyword evidence="10" id="KW-1133">Transmembrane helix</keyword>
<evidence type="ECO:0000259" key="12">
    <source>
        <dbReference type="Pfam" id="PF22366"/>
    </source>
</evidence>
<feature type="domain" description="FAD/NAD(P)-binding" evidence="11">
    <location>
        <begin position="5"/>
        <end position="325"/>
    </location>
</feature>
<evidence type="ECO:0000256" key="2">
    <source>
        <dbReference type="ARBA" id="ARBA00012637"/>
    </source>
</evidence>
<dbReference type="RefSeq" id="WP_086543722.1">
    <property type="nucleotide sequence ID" value="NZ_MSSW01000088.1"/>
</dbReference>
<dbReference type="InterPro" id="IPR023753">
    <property type="entry name" value="FAD/NAD-binding_dom"/>
</dbReference>
<protein>
    <recommendedName>
        <fullName evidence="2">NADH:ubiquinone reductase (non-electrogenic)</fullName>
        <ecNumber evidence="2">1.6.5.9</ecNumber>
    </recommendedName>
</protein>
<evidence type="ECO:0000256" key="8">
    <source>
        <dbReference type="ARBA" id="ARBA00047599"/>
    </source>
</evidence>
<evidence type="ECO:0000256" key="7">
    <source>
        <dbReference type="ARBA" id="ARBA00023027"/>
    </source>
</evidence>
<proteinExistence type="inferred from homology"/>
<feature type="transmembrane region" description="Helical" evidence="10">
    <location>
        <begin position="374"/>
        <end position="391"/>
    </location>
</feature>
<keyword evidence="3" id="KW-0285">Flavoprotein</keyword>
<dbReference type="PANTHER" id="PTHR43706">
    <property type="entry name" value="NADH DEHYDROGENASE"/>
    <property type="match status" value="1"/>
</dbReference>
<keyword evidence="14" id="KW-1185">Reference proteome</keyword>
<dbReference type="InterPro" id="IPR036188">
    <property type="entry name" value="FAD/NAD-bd_sf"/>
</dbReference>
<reference evidence="13 14" key="1">
    <citation type="submission" date="2018-08" db="EMBL/GenBank/DDBJ databases">
        <title>Genomic Encyclopedia of Archaeal and Bacterial Type Strains, Phase II (KMG-II): from individual species to whole genera.</title>
        <authorList>
            <person name="Goeker M."/>
        </authorList>
    </citation>
    <scope>NUCLEOTIDE SEQUENCE [LARGE SCALE GENOMIC DNA]</scope>
    <source>
        <strain evidence="13 14">DSM 15986</strain>
    </source>
</reference>
<comment type="catalytic activity">
    <reaction evidence="8">
        <text>a quinone + NADH + H(+) = a quinol + NAD(+)</text>
        <dbReference type="Rhea" id="RHEA:46160"/>
        <dbReference type="ChEBI" id="CHEBI:15378"/>
        <dbReference type="ChEBI" id="CHEBI:24646"/>
        <dbReference type="ChEBI" id="CHEBI:57540"/>
        <dbReference type="ChEBI" id="CHEBI:57945"/>
        <dbReference type="ChEBI" id="CHEBI:132124"/>
        <dbReference type="EC" id="1.6.5.9"/>
    </reaction>
</comment>
<dbReference type="AlphaFoldDB" id="A0A3E0EBG3"/>